<evidence type="ECO:0000313" key="2">
    <source>
        <dbReference type="EMBL" id="MBN7796501.1"/>
    </source>
</evidence>
<gene>
    <name evidence="2" type="ORF">JYP50_07860</name>
</gene>
<organism evidence="2 3">
    <name type="scientific">Parahaliea mediterranea</name>
    <dbReference type="NCBI Taxonomy" id="651086"/>
    <lineage>
        <taxon>Bacteria</taxon>
        <taxon>Pseudomonadati</taxon>
        <taxon>Pseudomonadota</taxon>
        <taxon>Gammaproteobacteria</taxon>
        <taxon>Cellvibrionales</taxon>
        <taxon>Halieaceae</taxon>
        <taxon>Parahaliea</taxon>
    </lineage>
</organism>
<name>A0A939IJP2_9GAMM</name>
<sequence length="573" mass="62861">MLIKGGTVVDGTGAAGFVADVRIEGDLIAEVAPDLAAGDGEQVVDASGCIVSPGFIESHTHFDGAMWWDPNLDPLPGYGVTTSVMGNCGFSVAPVHDDEAVRREVVGIFSFFEDIPQAPFFSELPWDWRSWPEYRESMERNLKATTNYTAFVGHIAIRLAVMGMEAWERAATTEEIERMAVLLDEALKAGAIGMSSNLMDHDGEDRAVPSLKADDAEWKTLMGVLARHPGKSLQVIVDTFRALQAPQQVAHLAELAKDLPLRMQWAGLPTLQFQKDFGLTAPLAELHETFKAEGRDYWTGYAHVAITSTMSLNRSLIFAQSNDYVWHEVVLKESEEEKLALLKDPDWRERARDSWDNKVHAFSPMRSNPRGATLDNSANGAGPVHISLGDYQDRIGAPHPSDALAEWFIANGLESTATIAPFERDQEVLVKLMKDPMTVGNISDAGAHGQMMCGGGENIKLFTQFVKESGDLTVEEAVHIQTGRLAKHFELLDRGVIAVGKRADVVVFNLDEIQHHRKEKVYDVPTGDGAYIWRWTRPAAPVRLTLVNGEPTFAAGKATGELPGKYISTVSAT</sequence>
<evidence type="ECO:0000313" key="3">
    <source>
        <dbReference type="Proteomes" id="UP000664303"/>
    </source>
</evidence>
<dbReference type="InterPro" id="IPR050378">
    <property type="entry name" value="Metallo-dep_Hydrolases_sf"/>
</dbReference>
<dbReference type="Gene3D" id="3.20.20.140">
    <property type="entry name" value="Metal-dependent hydrolases"/>
    <property type="match status" value="2"/>
</dbReference>
<dbReference type="GO" id="GO:0016812">
    <property type="term" value="F:hydrolase activity, acting on carbon-nitrogen (but not peptide) bonds, in cyclic amides"/>
    <property type="evidence" value="ECO:0007669"/>
    <property type="project" value="TreeGrafter"/>
</dbReference>
<keyword evidence="3" id="KW-1185">Reference proteome</keyword>
<dbReference type="InterPro" id="IPR013108">
    <property type="entry name" value="Amidohydro_3"/>
</dbReference>
<dbReference type="RefSeq" id="WP_206559947.1">
    <property type="nucleotide sequence ID" value="NZ_JAFKCZ010000005.1"/>
</dbReference>
<reference evidence="2" key="1">
    <citation type="submission" date="2021-02" db="EMBL/GenBank/DDBJ databases">
        <title>PHA producing bacteria isolated from coastal sediment in Guangdong, Shenzhen.</title>
        <authorList>
            <person name="Zheng W."/>
            <person name="Yu S."/>
            <person name="Huang Y."/>
        </authorList>
    </citation>
    <scope>NUCLEOTIDE SEQUENCE</scope>
    <source>
        <strain evidence="2">TN14-10</strain>
    </source>
</reference>
<dbReference type="InterPro" id="IPR032466">
    <property type="entry name" value="Metal_Hydrolase"/>
</dbReference>
<protein>
    <submittedName>
        <fullName evidence="2">Amidohydrolase family protein</fullName>
    </submittedName>
</protein>
<dbReference type="AlphaFoldDB" id="A0A939IJP2"/>
<feature type="domain" description="Amidohydrolase 3" evidence="1">
    <location>
        <begin position="42"/>
        <end position="270"/>
    </location>
</feature>
<dbReference type="Proteomes" id="UP000664303">
    <property type="component" value="Unassembled WGS sequence"/>
</dbReference>
<proteinExistence type="predicted"/>
<dbReference type="Gene3D" id="2.30.40.10">
    <property type="entry name" value="Urease, subunit C, domain 1"/>
    <property type="match status" value="2"/>
</dbReference>
<evidence type="ECO:0000259" key="1">
    <source>
        <dbReference type="Pfam" id="PF07969"/>
    </source>
</evidence>
<dbReference type="PANTHER" id="PTHR11647:SF1">
    <property type="entry name" value="COLLAPSIN RESPONSE MEDIATOR PROTEIN"/>
    <property type="match status" value="1"/>
</dbReference>
<dbReference type="SUPFAM" id="SSF51556">
    <property type="entry name" value="Metallo-dependent hydrolases"/>
    <property type="match status" value="1"/>
</dbReference>
<dbReference type="SUPFAM" id="SSF51338">
    <property type="entry name" value="Composite domain of metallo-dependent hydrolases"/>
    <property type="match status" value="1"/>
</dbReference>
<dbReference type="PANTHER" id="PTHR11647">
    <property type="entry name" value="HYDRANTOINASE/DIHYDROPYRIMIDINASE FAMILY MEMBER"/>
    <property type="match status" value="1"/>
</dbReference>
<feature type="domain" description="Amidohydrolase 3" evidence="1">
    <location>
        <begin position="431"/>
        <end position="552"/>
    </location>
</feature>
<dbReference type="EMBL" id="JAFKCZ010000005">
    <property type="protein sequence ID" value="MBN7796501.1"/>
    <property type="molecule type" value="Genomic_DNA"/>
</dbReference>
<dbReference type="InterPro" id="IPR011059">
    <property type="entry name" value="Metal-dep_hydrolase_composite"/>
</dbReference>
<comment type="caution">
    <text evidence="2">The sequence shown here is derived from an EMBL/GenBank/DDBJ whole genome shotgun (WGS) entry which is preliminary data.</text>
</comment>
<dbReference type="GO" id="GO:0005829">
    <property type="term" value="C:cytosol"/>
    <property type="evidence" value="ECO:0007669"/>
    <property type="project" value="TreeGrafter"/>
</dbReference>
<accession>A0A939IJP2</accession>
<dbReference type="Pfam" id="PF07969">
    <property type="entry name" value="Amidohydro_3"/>
    <property type="match status" value="2"/>
</dbReference>